<protein>
    <submittedName>
        <fullName evidence="1">Uncharacterized protein</fullName>
    </submittedName>
</protein>
<reference evidence="1" key="1">
    <citation type="submission" date="2018-05" db="EMBL/GenBank/DDBJ databases">
        <authorList>
            <person name="Lanie J.A."/>
            <person name="Ng W.-L."/>
            <person name="Kazmierczak K.M."/>
            <person name="Andrzejewski T.M."/>
            <person name="Davidsen T.M."/>
            <person name="Wayne K.J."/>
            <person name="Tettelin H."/>
            <person name="Glass J.I."/>
            <person name="Rusch D."/>
            <person name="Podicherti R."/>
            <person name="Tsui H.-C.T."/>
            <person name="Winkler M.E."/>
        </authorList>
    </citation>
    <scope>NUCLEOTIDE SEQUENCE</scope>
</reference>
<name>A0A382YLD4_9ZZZZ</name>
<dbReference type="AlphaFoldDB" id="A0A382YLD4"/>
<accession>A0A382YLD4</accession>
<gene>
    <name evidence="1" type="ORF">METZ01_LOCUS436643</name>
</gene>
<organism evidence="1">
    <name type="scientific">marine metagenome</name>
    <dbReference type="NCBI Taxonomy" id="408172"/>
    <lineage>
        <taxon>unclassified sequences</taxon>
        <taxon>metagenomes</taxon>
        <taxon>ecological metagenomes</taxon>
    </lineage>
</organism>
<dbReference type="EMBL" id="UINC01176590">
    <property type="protein sequence ID" value="SVD83789.1"/>
    <property type="molecule type" value="Genomic_DNA"/>
</dbReference>
<evidence type="ECO:0000313" key="1">
    <source>
        <dbReference type="EMBL" id="SVD83789.1"/>
    </source>
</evidence>
<proteinExistence type="predicted"/>
<sequence length="58" mass="6739">MTGKLRTLHGNEPFEKSFGLIFEQPSEIIRGLEIIHHRDPIIFELLHTENRLDAVESL</sequence>